<gene>
    <name evidence="1" type="ORF">SAMN04488026_11404</name>
</gene>
<evidence type="ECO:0000313" key="1">
    <source>
        <dbReference type="EMBL" id="SDL97473.1"/>
    </source>
</evidence>
<reference evidence="1 2" key="1">
    <citation type="submission" date="2016-10" db="EMBL/GenBank/DDBJ databases">
        <authorList>
            <person name="de Groot N.N."/>
        </authorList>
    </citation>
    <scope>NUCLEOTIDE SEQUENCE [LARGE SCALE GENOMIC DNA]</scope>
    <source>
        <strain evidence="1 2">DSM 25294</strain>
    </source>
</reference>
<keyword evidence="2" id="KW-1185">Reference proteome</keyword>
<name>A0A1G9PFX9_9RHOB</name>
<dbReference type="Proteomes" id="UP000199382">
    <property type="component" value="Unassembled WGS sequence"/>
</dbReference>
<evidence type="ECO:0000313" key="2">
    <source>
        <dbReference type="Proteomes" id="UP000199382"/>
    </source>
</evidence>
<sequence length="74" mass="7306">MTRNWLVVAGFVAGLAGCSPSKYPTAATEGVSGSPISISGTAVTGVVGGSGQSTRMLSGIKDLEMSFGLTLGGR</sequence>
<accession>A0A1G9PFX9</accession>
<protein>
    <submittedName>
        <fullName evidence="1">Uncharacterized protein</fullName>
    </submittedName>
</protein>
<proteinExistence type="predicted"/>
<organism evidence="1 2">
    <name type="scientific">Aliiruegeria lutimaris</name>
    <dbReference type="NCBI Taxonomy" id="571298"/>
    <lineage>
        <taxon>Bacteria</taxon>
        <taxon>Pseudomonadati</taxon>
        <taxon>Pseudomonadota</taxon>
        <taxon>Alphaproteobacteria</taxon>
        <taxon>Rhodobacterales</taxon>
        <taxon>Roseobacteraceae</taxon>
        <taxon>Aliiruegeria</taxon>
    </lineage>
</organism>
<dbReference type="PROSITE" id="PS51257">
    <property type="entry name" value="PROKAR_LIPOPROTEIN"/>
    <property type="match status" value="1"/>
</dbReference>
<dbReference type="AlphaFoldDB" id="A0A1G9PFX9"/>
<dbReference type="EMBL" id="FNEK01000140">
    <property type="protein sequence ID" value="SDL97473.1"/>
    <property type="molecule type" value="Genomic_DNA"/>
</dbReference>